<dbReference type="CDD" id="cd00593">
    <property type="entry name" value="RIBOc"/>
    <property type="match status" value="1"/>
</dbReference>
<comment type="similarity">
    <text evidence="2">Belongs to the ribonuclease III family.</text>
</comment>
<dbReference type="PROSITE" id="PS50137">
    <property type="entry name" value="DS_RBD"/>
    <property type="match status" value="1"/>
</dbReference>
<dbReference type="NCBIfam" id="TIGR02191">
    <property type="entry name" value="RNaseIII"/>
    <property type="match status" value="1"/>
</dbReference>
<dbReference type="Gene3D" id="3.30.160.20">
    <property type="match status" value="1"/>
</dbReference>
<dbReference type="SMART" id="SM00358">
    <property type="entry name" value="DSRM"/>
    <property type="match status" value="1"/>
</dbReference>
<dbReference type="PROSITE" id="PS00517">
    <property type="entry name" value="RNASE_3_1"/>
    <property type="match status" value="1"/>
</dbReference>
<dbReference type="PANTHER" id="PTHR11207">
    <property type="entry name" value="RIBONUCLEASE III"/>
    <property type="match status" value="1"/>
</dbReference>
<evidence type="ECO:0000256" key="8">
    <source>
        <dbReference type="ARBA" id="ARBA00022884"/>
    </source>
</evidence>
<evidence type="ECO:0000313" key="13">
    <source>
        <dbReference type="EMBL" id="HHH14314.1"/>
    </source>
</evidence>
<dbReference type="SMART" id="SM00535">
    <property type="entry name" value="RIBOc"/>
    <property type="match status" value="1"/>
</dbReference>
<dbReference type="Pfam" id="PF00035">
    <property type="entry name" value="dsrm"/>
    <property type="match status" value="1"/>
</dbReference>
<dbReference type="GO" id="GO:0006397">
    <property type="term" value="P:mRNA processing"/>
    <property type="evidence" value="ECO:0007669"/>
    <property type="project" value="UniProtKB-KW"/>
</dbReference>
<evidence type="ECO:0000259" key="12">
    <source>
        <dbReference type="PROSITE" id="PS50142"/>
    </source>
</evidence>
<organism evidence="13">
    <name type="scientific">candidate division WWE3 bacterium</name>
    <dbReference type="NCBI Taxonomy" id="2053526"/>
    <lineage>
        <taxon>Bacteria</taxon>
        <taxon>Katanobacteria</taxon>
    </lineage>
</organism>
<dbReference type="GO" id="GO:0006364">
    <property type="term" value="P:rRNA processing"/>
    <property type="evidence" value="ECO:0007669"/>
    <property type="project" value="UniProtKB-KW"/>
</dbReference>
<evidence type="ECO:0000256" key="7">
    <source>
        <dbReference type="ARBA" id="ARBA00022801"/>
    </source>
</evidence>
<comment type="caution">
    <text evidence="13">The sequence shown here is derived from an EMBL/GenBank/DDBJ whole genome shotgun (WGS) entry which is preliminary data.</text>
</comment>
<evidence type="ECO:0000256" key="1">
    <source>
        <dbReference type="ARBA" id="ARBA00000109"/>
    </source>
</evidence>
<name>A0A7V5MHP8_UNCKA</name>
<accession>A0A7V5MHP8</accession>
<evidence type="ECO:0000256" key="3">
    <source>
        <dbReference type="ARBA" id="ARBA00022552"/>
    </source>
</evidence>
<dbReference type="AlphaFoldDB" id="A0A7V5MHP8"/>
<keyword evidence="6" id="KW-0255">Endonuclease</keyword>
<keyword evidence="3" id="KW-0698">rRNA processing</keyword>
<keyword evidence="4" id="KW-0507">mRNA processing</keyword>
<dbReference type="InterPro" id="IPR014720">
    <property type="entry name" value="dsRBD_dom"/>
</dbReference>
<proteinExistence type="inferred from homology"/>
<evidence type="ECO:0000259" key="11">
    <source>
        <dbReference type="PROSITE" id="PS50137"/>
    </source>
</evidence>
<protein>
    <recommendedName>
        <fullName evidence="9">Ribonuclease III</fullName>
        <ecNumber evidence="9">3.1.26.3</ecNumber>
    </recommendedName>
</protein>
<keyword evidence="8 10" id="KW-0694">RNA-binding</keyword>
<dbReference type="PANTHER" id="PTHR11207:SF0">
    <property type="entry name" value="RIBONUCLEASE 3"/>
    <property type="match status" value="1"/>
</dbReference>
<gene>
    <name evidence="13" type="primary">rnc</name>
    <name evidence="13" type="ORF">ENJ78_01240</name>
</gene>
<reference evidence="13" key="1">
    <citation type="journal article" date="2020" name="mSystems">
        <title>Genome- and Community-Level Interaction Insights into Carbon Utilization and Element Cycling Functions of Hydrothermarchaeota in Hydrothermal Sediment.</title>
        <authorList>
            <person name="Zhou Z."/>
            <person name="Liu Y."/>
            <person name="Xu W."/>
            <person name="Pan J."/>
            <person name="Luo Z.H."/>
            <person name="Li M."/>
        </authorList>
    </citation>
    <scope>NUCLEOTIDE SEQUENCE [LARGE SCALE GENOMIC DNA]</scope>
    <source>
        <strain evidence="13">HyVt-517</strain>
    </source>
</reference>
<dbReference type="GO" id="GO:0010468">
    <property type="term" value="P:regulation of gene expression"/>
    <property type="evidence" value="ECO:0007669"/>
    <property type="project" value="TreeGrafter"/>
</dbReference>
<dbReference type="EMBL" id="DRNS01000089">
    <property type="protein sequence ID" value="HHH14314.1"/>
    <property type="molecule type" value="Genomic_DNA"/>
</dbReference>
<dbReference type="GO" id="GO:0003725">
    <property type="term" value="F:double-stranded RNA binding"/>
    <property type="evidence" value="ECO:0007669"/>
    <property type="project" value="TreeGrafter"/>
</dbReference>
<evidence type="ECO:0000256" key="5">
    <source>
        <dbReference type="ARBA" id="ARBA00022722"/>
    </source>
</evidence>
<feature type="domain" description="RNase III" evidence="12">
    <location>
        <begin position="1"/>
        <end position="101"/>
    </location>
</feature>
<dbReference type="CDD" id="cd10845">
    <property type="entry name" value="DSRM_RNAse_III_family"/>
    <property type="match status" value="1"/>
</dbReference>
<dbReference type="PROSITE" id="PS50142">
    <property type="entry name" value="RNASE_3_2"/>
    <property type="match status" value="1"/>
</dbReference>
<dbReference type="InterPro" id="IPR036389">
    <property type="entry name" value="RNase_III_sf"/>
</dbReference>
<dbReference type="Pfam" id="PF14622">
    <property type="entry name" value="Ribonucleas_3_3"/>
    <property type="match status" value="1"/>
</dbReference>
<evidence type="ECO:0000256" key="9">
    <source>
        <dbReference type="NCBIfam" id="TIGR02191"/>
    </source>
</evidence>
<dbReference type="FunFam" id="1.10.1520.10:FF:000001">
    <property type="entry name" value="Ribonuclease 3"/>
    <property type="match status" value="1"/>
</dbReference>
<keyword evidence="5" id="KW-0540">Nuclease</keyword>
<feature type="domain" description="DRBM" evidence="11">
    <location>
        <begin position="128"/>
        <end position="197"/>
    </location>
</feature>
<dbReference type="GO" id="GO:0004525">
    <property type="term" value="F:ribonuclease III activity"/>
    <property type="evidence" value="ECO:0007669"/>
    <property type="project" value="UniProtKB-UniRule"/>
</dbReference>
<evidence type="ECO:0000256" key="4">
    <source>
        <dbReference type="ARBA" id="ARBA00022664"/>
    </source>
</evidence>
<sequence>ENKDQNLESNERLEFLGDAVLQFLSTEYLFNKFKHIKEGTLTAYRAALVNTNSLAEESKRLGFGKFLRLSKGEELNKGRENTYILANTFEAVLGALYLDQGLEKCKKFLEKNLFYKIDRIIKEEAYKDKKSGFQEIAQEEQGITPTYKVIREWGPDHNKKFEVAVYLGKDKIATGVGSSKQKAEIEAAKKAIEKYKSKNN</sequence>
<dbReference type="InterPro" id="IPR011907">
    <property type="entry name" value="RNase_III"/>
</dbReference>
<dbReference type="HAMAP" id="MF_00104">
    <property type="entry name" value="RNase_III"/>
    <property type="match status" value="1"/>
</dbReference>
<keyword evidence="7 13" id="KW-0378">Hydrolase</keyword>
<dbReference type="Gene3D" id="1.10.1520.10">
    <property type="entry name" value="Ribonuclease III domain"/>
    <property type="match status" value="1"/>
</dbReference>
<evidence type="ECO:0000256" key="2">
    <source>
        <dbReference type="ARBA" id="ARBA00010183"/>
    </source>
</evidence>
<dbReference type="SUPFAM" id="SSF69065">
    <property type="entry name" value="RNase III domain-like"/>
    <property type="match status" value="1"/>
</dbReference>
<comment type="catalytic activity">
    <reaction evidence="1">
        <text>Endonucleolytic cleavage to 5'-phosphomonoester.</text>
        <dbReference type="EC" id="3.1.26.3"/>
    </reaction>
</comment>
<feature type="non-terminal residue" evidence="13">
    <location>
        <position position="1"/>
    </location>
</feature>
<dbReference type="InterPro" id="IPR000999">
    <property type="entry name" value="RNase_III_dom"/>
</dbReference>
<dbReference type="Proteomes" id="UP000886106">
    <property type="component" value="Unassembled WGS sequence"/>
</dbReference>
<evidence type="ECO:0000256" key="10">
    <source>
        <dbReference type="PROSITE-ProRule" id="PRU00266"/>
    </source>
</evidence>
<evidence type="ECO:0000256" key="6">
    <source>
        <dbReference type="ARBA" id="ARBA00022759"/>
    </source>
</evidence>
<dbReference type="SUPFAM" id="SSF54768">
    <property type="entry name" value="dsRNA-binding domain-like"/>
    <property type="match status" value="1"/>
</dbReference>
<dbReference type="EC" id="3.1.26.3" evidence="9"/>